<dbReference type="SFLD" id="SFLDS00003">
    <property type="entry name" value="Haloacid_Dehalogenase"/>
    <property type="match status" value="1"/>
</dbReference>
<dbReference type="InterPro" id="IPR023214">
    <property type="entry name" value="HAD_sf"/>
</dbReference>
<dbReference type="Pfam" id="PF00702">
    <property type="entry name" value="Hydrolase"/>
    <property type="match status" value="1"/>
</dbReference>
<dbReference type="GO" id="GO:0016787">
    <property type="term" value="F:hydrolase activity"/>
    <property type="evidence" value="ECO:0007669"/>
    <property type="project" value="UniProtKB-KW"/>
</dbReference>
<dbReference type="RefSeq" id="WP_278317007.1">
    <property type="nucleotide sequence ID" value="NZ_CP121464.1"/>
</dbReference>
<dbReference type="InterPro" id="IPR006439">
    <property type="entry name" value="HAD-SF_hydro_IA"/>
</dbReference>
<dbReference type="Gene3D" id="1.10.150.240">
    <property type="entry name" value="Putative phosphatase, domain 2"/>
    <property type="match status" value="1"/>
</dbReference>
<dbReference type="InterPro" id="IPR051600">
    <property type="entry name" value="Beta-PGM-like"/>
</dbReference>
<dbReference type="InterPro" id="IPR036412">
    <property type="entry name" value="HAD-like_sf"/>
</dbReference>
<dbReference type="EMBL" id="CP121464">
    <property type="protein sequence ID" value="WFR79127.1"/>
    <property type="molecule type" value="Genomic_DNA"/>
</dbReference>
<sequence>MPDTAITPPRFTHLISDCDGVLIDSEAVALQALLELLGPRLQNLPEGVTLQGLIEPRLGQRLVPLMQDIYKELCLPQLPADDIMAIGNAVDAACDAQLRAVPGVAQALAAIPLPKAVASNSVSARVLSALERTNMAPLFDKRVFTPDLVGHAKPHPGVYLAAAAAFGVPPGQCLVLEDSVTGVTAAVAAGMTVLGFIGGGHIAPGQEARLKAAGAHVVFGDMASLPALVAALLQPATEPQVA</sequence>
<dbReference type="Proteomes" id="UP001219584">
    <property type="component" value="Chromosome"/>
</dbReference>
<keyword evidence="6" id="KW-1185">Reference proteome</keyword>
<dbReference type="SFLD" id="SFLDG01129">
    <property type="entry name" value="C1.5:_HAD__Beta-PGM__Phosphata"/>
    <property type="match status" value="1"/>
</dbReference>
<gene>
    <name evidence="5" type="ORF">P9875_26120</name>
</gene>
<comment type="cofactor">
    <cofactor evidence="1">
        <name>Mg(2+)</name>
        <dbReference type="ChEBI" id="CHEBI:18420"/>
    </cofactor>
</comment>
<keyword evidence="5" id="KW-0378">Hydrolase</keyword>
<dbReference type="PANTHER" id="PTHR46193:SF10">
    <property type="entry name" value="6-PHOSPHOGLUCONATE PHOSPHATASE"/>
    <property type="match status" value="1"/>
</dbReference>
<dbReference type="NCBIfam" id="TIGR01509">
    <property type="entry name" value="HAD-SF-IA-v3"/>
    <property type="match status" value="1"/>
</dbReference>
<accession>A0ABY8I2L4</accession>
<name>A0ABY8I2L4_9BURK</name>
<dbReference type="Gene3D" id="3.40.50.1000">
    <property type="entry name" value="HAD superfamily/HAD-like"/>
    <property type="match status" value="1"/>
</dbReference>
<dbReference type="SUPFAM" id="SSF56784">
    <property type="entry name" value="HAD-like"/>
    <property type="match status" value="1"/>
</dbReference>
<reference evidence="5 6" key="1">
    <citation type="submission" date="2023-04" db="EMBL/GenBank/DDBJ databases">
        <title>Nanopore sequencing of Janthinobacterium from water.</title>
        <authorList>
            <person name="Ciuchcinski K."/>
            <person name="Rokowska A."/>
            <person name="Dziewit L."/>
        </authorList>
    </citation>
    <scope>NUCLEOTIDE SEQUENCE [LARGE SCALE GENOMIC DNA]</scope>
    <source>
        <strain evidence="5 6">DEMB2</strain>
    </source>
</reference>
<dbReference type="PANTHER" id="PTHR46193">
    <property type="entry name" value="6-PHOSPHOGLUCONATE PHOSPHATASE"/>
    <property type="match status" value="1"/>
</dbReference>
<evidence type="ECO:0000256" key="3">
    <source>
        <dbReference type="ARBA" id="ARBA00022723"/>
    </source>
</evidence>
<evidence type="ECO:0000256" key="1">
    <source>
        <dbReference type="ARBA" id="ARBA00001946"/>
    </source>
</evidence>
<evidence type="ECO:0000256" key="2">
    <source>
        <dbReference type="ARBA" id="ARBA00006171"/>
    </source>
</evidence>
<evidence type="ECO:0000256" key="4">
    <source>
        <dbReference type="ARBA" id="ARBA00022842"/>
    </source>
</evidence>
<organism evidence="5 6">
    <name type="scientific">Janthinobacterium rivuli</name>
    <dbReference type="NCBI Taxonomy" id="2751478"/>
    <lineage>
        <taxon>Bacteria</taxon>
        <taxon>Pseudomonadati</taxon>
        <taxon>Pseudomonadota</taxon>
        <taxon>Betaproteobacteria</taxon>
        <taxon>Burkholderiales</taxon>
        <taxon>Oxalobacteraceae</taxon>
        <taxon>Janthinobacterium</taxon>
    </lineage>
</organism>
<evidence type="ECO:0000313" key="5">
    <source>
        <dbReference type="EMBL" id="WFR79127.1"/>
    </source>
</evidence>
<evidence type="ECO:0000313" key="6">
    <source>
        <dbReference type="Proteomes" id="UP001219584"/>
    </source>
</evidence>
<keyword evidence="4" id="KW-0460">Magnesium</keyword>
<proteinExistence type="inferred from homology"/>
<keyword evidence="3" id="KW-0479">Metal-binding</keyword>
<dbReference type="InterPro" id="IPR023198">
    <property type="entry name" value="PGP-like_dom2"/>
</dbReference>
<protein>
    <submittedName>
        <fullName evidence="5">HAD-IA family hydrolase</fullName>
    </submittedName>
</protein>
<comment type="similarity">
    <text evidence="2">Belongs to the HAD-like hydrolase superfamily. CbbY/CbbZ/Gph/YieH family.</text>
</comment>